<dbReference type="AlphaFoldDB" id="A0A179I8L0"/>
<gene>
    <name evidence="1" type="ORF">LLEC1_00804</name>
</gene>
<dbReference type="EMBL" id="LUKN01003053">
    <property type="protein sequence ID" value="OAQ98099.1"/>
    <property type="molecule type" value="Genomic_DNA"/>
</dbReference>
<organism evidence="1 2">
    <name type="scientific">Cordyceps confragosa</name>
    <name type="common">Lecanicillium lecanii</name>
    <dbReference type="NCBI Taxonomy" id="2714763"/>
    <lineage>
        <taxon>Eukaryota</taxon>
        <taxon>Fungi</taxon>
        <taxon>Dikarya</taxon>
        <taxon>Ascomycota</taxon>
        <taxon>Pezizomycotina</taxon>
        <taxon>Sordariomycetes</taxon>
        <taxon>Hypocreomycetidae</taxon>
        <taxon>Hypocreales</taxon>
        <taxon>Cordycipitaceae</taxon>
        <taxon>Akanthomyces</taxon>
    </lineage>
</organism>
<dbReference type="OMA" id="RPGWNCV"/>
<dbReference type="Pfam" id="PF21858">
    <property type="entry name" value="DUF6914"/>
    <property type="match status" value="1"/>
</dbReference>
<dbReference type="InterPro" id="IPR054208">
    <property type="entry name" value="DUF6914"/>
</dbReference>
<dbReference type="Proteomes" id="UP000243081">
    <property type="component" value="Unassembled WGS sequence"/>
</dbReference>
<accession>A0A179I8L0</accession>
<sequence length="191" mass="22183">MSPNERLYVALYARGGHPTMRQSEDKYHWAFILGPKSEGTKSQGKRFHAKETMRFIDGEAQSVWAFEERDIEMAPTAMILVRILIGKVKKRDRLKAVLRAVPIRAGDQIGWNCVYWIIEALHRLHRHQQAGDGIFEKSANILEWESIRDIALWYVAQKEMEHRFDGLAEEGAFDNSKVPTWDMLKNCERQA</sequence>
<evidence type="ECO:0000313" key="1">
    <source>
        <dbReference type="EMBL" id="OAQ98099.1"/>
    </source>
</evidence>
<evidence type="ECO:0000313" key="2">
    <source>
        <dbReference type="Proteomes" id="UP000243081"/>
    </source>
</evidence>
<reference evidence="1 2" key="1">
    <citation type="submission" date="2016-03" db="EMBL/GenBank/DDBJ databases">
        <title>Fine-scale spatial genetic structure of a fungal parasite of coffee scale insects.</title>
        <authorList>
            <person name="Jackson D."/>
            <person name="Zemenick K.A."/>
            <person name="Malloure B."/>
            <person name="Quandt C.A."/>
            <person name="James T.Y."/>
        </authorList>
    </citation>
    <scope>NUCLEOTIDE SEQUENCE [LARGE SCALE GENOMIC DNA]</scope>
    <source>
        <strain evidence="1 2">UM487</strain>
    </source>
</reference>
<name>A0A179I8L0_CORDF</name>
<protein>
    <submittedName>
        <fullName evidence="1">Uncharacterized protein</fullName>
    </submittedName>
</protein>
<proteinExistence type="predicted"/>
<comment type="caution">
    <text evidence="1">The sequence shown here is derived from an EMBL/GenBank/DDBJ whole genome shotgun (WGS) entry which is preliminary data.</text>
</comment>
<keyword evidence="2" id="KW-1185">Reference proteome</keyword>
<dbReference type="OrthoDB" id="2679825at2759"/>